<feature type="region of interest" description="Disordered" evidence="1">
    <location>
        <begin position="245"/>
        <end position="272"/>
    </location>
</feature>
<feature type="compositionally biased region" description="Basic and acidic residues" evidence="1">
    <location>
        <begin position="117"/>
        <end position="126"/>
    </location>
</feature>
<gene>
    <name evidence="2" type="ORF">SBRY_20491</name>
</gene>
<protein>
    <submittedName>
        <fullName evidence="2">Uncharacterized protein</fullName>
    </submittedName>
</protein>
<evidence type="ECO:0000313" key="2">
    <source>
        <dbReference type="EMBL" id="CAG7628634.1"/>
    </source>
</evidence>
<proteinExistence type="predicted"/>
<dbReference type="EMBL" id="CAJVAX010000012">
    <property type="protein sequence ID" value="CAG7628634.1"/>
    <property type="molecule type" value="Genomic_DNA"/>
</dbReference>
<dbReference type="AlphaFoldDB" id="A0A9W4GZ48"/>
<name>A0A9W4GZ48_9ACTN</name>
<evidence type="ECO:0000313" key="3">
    <source>
        <dbReference type="Proteomes" id="UP001153328"/>
    </source>
</evidence>
<organism evidence="2 3">
    <name type="scientific">Actinacidiphila bryophytorum</name>
    <dbReference type="NCBI Taxonomy" id="1436133"/>
    <lineage>
        <taxon>Bacteria</taxon>
        <taxon>Bacillati</taxon>
        <taxon>Actinomycetota</taxon>
        <taxon>Actinomycetes</taxon>
        <taxon>Kitasatosporales</taxon>
        <taxon>Streptomycetaceae</taxon>
        <taxon>Actinacidiphila</taxon>
    </lineage>
</organism>
<comment type="caution">
    <text evidence="2">The sequence shown here is derived from an EMBL/GenBank/DDBJ whole genome shotgun (WGS) entry which is preliminary data.</text>
</comment>
<feature type="region of interest" description="Disordered" evidence="1">
    <location>
        <begin position="1"/>
        <end position="176"/>
    </location>
</feature>
<feature type="compositionally biased region" description="Low complexity" evidence="1">
    <location>
        <begin position="73"/>
        <end position="115"/>
    </location>
</feature>
<accession>A0A9W4GZ48</accession>
<feature type="compositionally biased region" description="Basic residues" evidence="1">
    <location>
        <begin position="144"/>
        <end position="169"/>
    </location>
</feature>
<keyword evidence="3" id="KW-1185">Reference proteome</keyword>
<evidence type="ECO:0000256" key="1">
    <source>
        <dbReference type="SAM" id="MobiDB-lite"/>
    </source>
</evidence>
<dbReference type="Proteomes" id="UP001153328">
    <property type="component" value="Unassembled WGS sequence"/>
</dbReference>
<feature type="compositionally biased region" description="Basic and acidic residues" evidence="1">
    <location>
        <begin position="26"/>
        <end position="50"/>
    </location>
</feature>
<sequence length="301" mass="32445">MHGQGRGAAADQGRRGLVPDRAGGGRRADSGREDRQRARRTPADRPGRRGDRLRHRGRGRAVAADGGLRRRAPAAGGRAGAQRPRDGPAAARRVRQAGAGLLRRAERAAAGAQEQYGPHRGDRHEGLLPQPRPAGPAQRVPAAGRRRGQGRRRQGHRPALRRRRPRGRHPGHDRVGEDARGALLLHLERLALPGVHGRQAVAVDGGQRHRAARGGQGVRLPQPYRLRALLPDRRPRLRAGPAQRPLVRGRMGPAGRVRRDGVHRRRSYAAAAPGAHLDRAGALSGVRSTSSNRQPAVQLAG</sequence>
<reference evidence="2" key="1">
    <citation type="submission" date="2021-06" db="EMBL/GenBank/DDBJ databases">
        <authorList>
            <person name="Arsene-Ploetze F."/>
        </authorList>
    </citation>
    <scope>NUCLEOTIDE SEQUENCE</scope>
    <source>
        <strain evidence="2">SBRY1</strain>
    </source>
</reference>